<sequence length="111" mass="12696">MCLYEHRPSFSTHRVELISFFFASAPSGTKNWSLFNQPFDPFKKLAEKHSKRLQSNPVHSGGLRGERLPQGRTVRFNRGWGRSLPGGFGNREIAGVRNPVWPTPPRRSKIH</sequence>
<feature type="region of interest" description="Disordered" evidence="1">
    <location>
        <begin position="52"/>
        <end position="80"/>
    </location>
</feature>
<proteinExistence type="predicted"/>
<keyword evidence="3" id="KW-1185">Reference proteome</keyword>
<protein>
    <submittedName>
        <fullName evidence="2">Uncharacterized protein</fullName>
    </submittedName>
</protein>
<accession>A0A345BLV7</accession>
<name>A0A345BLV7_9CAUD</name>
<gene>
    <name evidence="2" type="ORF">WELLINGTON_290</name>
</gene>
<reference evidence="3" key="1">
    <citation type="submission" date="2018-06" db="EMBL/GenBank/DDBJ databases">
        <authorList>
            <person name="Sharma R."/>
            <person name="James B."/>
            <person name="Berg J.A."/>
            <person name="Breakwell D.P."/>
            <person name="Hope S."/>
            <person name="Grose J.H."/>
        </authorList>
    </citation>
    <scope>NUCLEOTIDE SEQUENCE [LARGE SCALE GENOMIC DNA]</scope>
</reference>
<evidence type="ECO:0000256" key="1">
    <source>
        <dbReference type="SAM" id="MobiDB-lite"/>
    </source>
</evidence>
<dbReference type="EMBL" id="MH426724">
    <property type="protein sequence ID" value="AXF51428.1"/>
    <property type="molecule type" value="Genomic_DNA"/>
</dbReference>
<dbReference type="Proteomes" id="UP000258581">
    <property type="component" value="Segment"/>
</dbReference>
<organism evidence="2 3">
    <name type="scientific">Erwinia phage Wellington</name>
    <dbReference type="NCBI Taxonomy" id="2267653"/>
    <lineage>
        <taxon>Viruses</taxon>
        <taxon>Duplodnaviria</taxon>
        <taxon>Heunggongvirae</taxon>
        <taxon>Uroviricota</taxon>
        <taxon>Caudoviricetes</taxon>
        <taxon>Chimalliviridae</taxon>
        <taxon>Wellingtonvirus</taxon>
        <taxon>Wellingtonvirus wellington</taxon>
    </lineage>
</organism>
<evidence type="ECO:0000313" key="3">
    <source>
        <dbReference type="Proteomes" id="UP000258581"/>
    </source>
</evidence>
<evidence type="ECO:0000313" key="2">
    <source>
        <dbReference type="EMBL" id="AXF51428.1"/>
    </source>
</evidence>